<evidence type="ECO:0000313" key="3">
    <source>
        <dbReference type="Proteomes" id="UP000186817"/>
    </source>
</evidence>
<organism evidence="2 3">
    <name type="scientific">Symbiodinium microadriaticum</name>
    <name type="common">Dinoflagellate</name>
    <name type="synonym">Zooxanthella microadriatica</name>
    <dbReference type="NCBI Taxonomy" id="2951"/>
    <lineage>
        <taxon>Eukaryota</taxon>
        <taxon>Sar</taxon>
        <taxon>Alveolata</taxon>
        <taxon>Dinophyceae</taxon>
        <taxon>Suessiales</taxon>
        <taxon>Symbiodiniaceae</taxon>
        <taxon>Symbiodinium</taxon>
    </lineage>
</organism>
<feature type="compositionally biased region" description="Acidic residues" evidence="1">
    <location>
        <begin position="33"/>
        <end position="46"/>
    </location>
</feature>
<gene>
    <name evidence="2" type="ORF">AK812_SmicGene47278</name>
</gene>
<reference evidence="2 3" key="1">
    <citation type="submission" date="2016-02" db="EMBL/GenBank/DDBJ databases">
        <title>Genome analysis of coral dinoflagellate symbionts highlights evolutionary adaptations to a symbiotic lifestyle.</title>
        <authorList>
            <person name="Aranda M."/>
            <person name="Li Y."/>
            <person name="Liew Y.J."/>
            <person name="Baumgarten S."/>
            <person name="Simakov O."/>
            <person name="Wilson M."/>
            <person name="Piel J."/>
            <person name="Ashoor H."/>
            <person name="Bougouffa S."/>
            <person name="Bajic V.B."/>
            <person name="Ryu T."/>
            <person name="Ravasi T."/>
            <person name="Bayer T."/>
            <person name="Micklem G."/>
            <person name="Kim H."/>
            <person name="Bhak J."/>
            <person name="Lajeunesse T.C."/>
            <person name="Voolstra C.R."/>
        </authorList>
    </citation>
    <scope>NUCLEOTIDE SEQUENCE [LARGE SCALE GENOMIC DNA]</scope>
    <source>
        <strain evidence="2 3">CCMP2467</strain>
    </source>
</reference>
<sequence length="160" mass="17752">MMTKGPAKGLVRVARNVFRDCQGVTYQYNVPYEESEEEDPEHDSEVDSCSAKDAKKGATVPKAKGKGKAKSKPKQKLEEGDHDEDQDYVMIVPPPHVKGNHIYSNAYKHALNNGLSLDDAKERARAATNDFRECGKVFGPMLVQFDESDVEETCGDANME</sequence>
<feature type="region of interest" description="Disordered" evidence="1">
    <location>
        <begin position="29"/>
        <end position="93"/>
    </location>
</feature>
<dbReference type="AlphaFoldDB" id="A0A1Q9BS10"/>
<dbReference type="Proteomes" id="UP000186817">
    <property type="component" value="Unassembled WGS sequence"/>
</dbReference>
<dbReference type="OrthoDB" id="442584at2759"/>
<keyword evidence="3" id="KW-1185">Reference proteome</keyword>
<evidence type="ECO:0000256" key="1">
    <source>
        <dbReference type="SAM" id="MobiDB-lite"/>
    </source>
</evidence>
<name>A0A1Q9BS10_SYMMI</name>
<feature type="compositionally biased region" description="Basic residues" evidence="1">
    <location>
        <begin position="63"/>
        <end position="74"/>
    </location>
</feature>
<evidence type="ECO:0000313" key="2">
    <source>
        <dbReference type="EMBL" id="OLP73472.1"/>
    </source>
</evidence>
<dbReference type="EMBL" id="LSRX01005405">
    <property type="protein sequence ID" value="OLP73472.1"/>
    <property type="molecule type" value="Genomic_DNA"/>
</dbReference>
<accession>A0A1Q9BS10</accession>
<feature type="non-terminal residue" evidence="2">
    <location>
        <position position="160"/>
    </location>
</feature>
<proteinExistence type="predicted"/>
<protein>
    <submittedName>
        <fullName evidence="2">Uncharacterized protein</fullName>
    </submittedName>
</protein>
<comment type="caution">
    <text evidence="2">The sequence shown here is derived from an EMBL/GenBank/DDBJ whole genome shotgun (WGS) entry which is preliminary data.</text>
</comment>